<gene>
    <name evidence="1" type="ORF">HNY73_009577</name>
</gene>
<dbReference type="Proteomes" id="UP000807504">
    <property type="component" value="Unassembled WGS sequence"/>
</dbReference>
<evidence type="ECO:0000313" key="1">
    <source>
        <dbReference type="EMBL" id="KAF8788040.1"/>
    </source>
</evidence>
<proteinExistence type="predicted"/>
<evidence type="ECO:0000313" key="2">
    <source>
        <dbReference type="Proteomes" id="UP000807504"/>
    </source>
</evidence>
<name>A0A8T0FFI7_ARGBR</name>
<sequence length="70" mass="8129">MQFIGYGLKFLIPLTSILQSPRQEESMKAKGKRWIHSPLNPHLPILVFEAFRLTGFGAFENIRKVLERCK</sequence>
<reference evidence="1" key="1">
    <citation type="journal article" date="2020" name="bioRxiv">
        <title>Chromosome-level reference genome of the European wasp spider Argiope bruennichi: a resource for studies on range expansion and evolutionary adaptation.</title>
        <authorList>
            <person name="Sheffer M.M."/>
            <person name="Hoppe A."/>
            <person name="Krehenwinkel H."/>
            <person name="Uhl G."/>
            <person name="Kuss A.W."/>
            <person name="Jensen L."/>
            <person name="Jensen C."/>
            <person name="Gillespie R.G."/>
            <person name="Hoff K.J."/>
            <person name="Prost S."/>
        </authorList>
    </citation>
    <scope>NUCLEOTIDE SEQUENCE</scope>
</reference>
<comment type="caution">
    <text evidence="1">The sequence shown here is derived from an EMBL/GenBank/DDBJ whole genome shotgun (WGS) entry which is preliminary data.</text>
</comment>
<keyword evidence="2" id="KW-1185">Reference proteome</keyword>
<reference evidence="1" key="2">
    <citation type="submission" date="2020-06" db="EMBL/GenBank/DDBJ databases">
        <authorList>
            <person name="Sheffer M."/>
        </authorList>
    </citation>
    <scope>NUCLEOTIDE SEQUENCE</scope>
</reference>
<protein>
    <submittedName>
        <fullName evidence="1">Uncharacterized protein</fullName>
    </submittedName>
</protein>
<dbReference type="EMBL" id="JABXBU010000015">
    <property type="protein sequence ID" value="KAF8788040.1"/>
    <property type="molecule type" value="Genomic_DNA"/>
</dbReference>
<dbReference type="AlphaFoldDB" id="A0A8T0FFI7"/>
<accession>A0A8T0FFI7</accession>
<organism evidence="1 2">
    <name type="scientific">Argiope bruennichi</name>
    <name type="common">Wasp spider</name>
    <name type="synonym">Aranea bruennichi</name>
    <dbReference type="NCBI Taxonomy" id="94029"/>
    <lineage>
        <taxon>Eukaryota</taxon>
        <taxon>Metazoa</taxon>
        <taxon>Ecdysozoa</taxon>
        <taxon>Arthropoda</taxon>
        <taxon>Chelicerata</taxon>
        <taxon>Arachnida</taxon>
        <taxon>Araneae</taxon>
        <taxon>Araneomorphae</taxon>
        <taxon>Entelegynae</taxon>
        <taxon>Araneoidea</taxon>
        <taxon>Araneidae</taxon>
        <taxon>Argiope</taxon>
    </lineage>
</organism>